<dbReference type="InterPro" id="IPR011528">
    <property type="entry name" value="NERD"/>
</dbReference>
<evidence type="ECO:0000313" key="2">
    <source>
        <dbReference type="EMBL" id="MBB6452162.1"/>
    </source>
</evidence>
<dbReference type="AlphaFoldDB" id="A0A841Q1R7"/>
<dbReference type="RefSeq" id="WP_174494294.1">
    <property type="nucleotide sequence ID" value="NZ_CADDWK010000001.1"/>
</dbReference>
<accession>A0A841Q1R7</accession>
<dbReference type="Proteomes" id="UP000581688">
    <property type="component" value="Unassembled WGS sequence"/>
</dbReference>
<dbReference type="Pfam" id="PF08378">
    <property type="entry name" value="NERD"/>
    <property type="match status" value="1"/>
</dbReference>
<sequence>MAQLIKLQDYISRYETDFYRYPGQFLRLKKENWQKLIEQWELTRLEGTIEDHSIDSKQEVKGKFSLKNWLSKKSQKDIDPFDEVHNEISERLPYNEDELKLYFLDYLYPFQLKWASSTWRETSFLEKKYETDSLLKYFLQRFPDSFLVMFYPIFKLKNASVESEIIIITPLEILCIKVLNERDGVKIIPENDRTWFMEENDIQTKMLSPLIHLKRSESIVKSILKTHDINFPVRKVVLSKNNELDIQTEPYNTKLIGKKQYEEWFHRLRKLSSPLKNTQLKAGEALLKHCQTTSVHRPEWDQVDSDSIF</sequence>
<evidence type="ECO:0000259" key="1">
    <source>
        <dbReference type="Pfam" id="PF08378"/>
    </source>
</evidence>
<comment type="caution">
    <text evidence="2">The sequence shown here is derived from an EMBL/GenBank/DDBJ whole genome shotgun (WGS) entry which is preliminary data.</text>
</comment>
<organism evidence="2 3">
    <name type="scientific">Salirhabdus euzebyi</name>
    <dbReference type="NCBI Taxonomy" id="394506"/>
    <lineage>
        <taxon>Bacteria</taxon>
        <taxon>Bacillati</taxon>
        <taxon>Bacillota</taxon>
        <taxon>Bacilli</taxon>
        <taxon>Bacillales</taxon>
        <taxon>Bacillaceae</taxon>
        <taxon>Salirhabdus</taxon>
    </lineage>
</organism>
<keyword evidence="3" id="KW-1185">Reference proteome</keyword>
<evidence type="ECO:0000313" key="3">
    <source>
        <dbReference type="Proteomes" id="UP000581688"/>
    </source>
</evidence>
<gene>
    <name evidence="2" type="ORF">HNQ94_000583</name>
</gene>
<proteinExistence type="predicted"/>
<name>A0A841Q1R7_9BACI</name>
<feature type="domain" description="NERD" evidence="1">
    <location>
        <begin position="136"/>
        <end position="237"/>
    </location>
</feature>
<dbReference type="EMBL" id="JACHGH010000001">
    <property type="protein sequence ID" value="MBB6452162.1"/>
    <property type="molecule type" value="Genomic_DNA"/>
</dbReference>
<protein>
    <recommendedName>
        <fullName evidence="1">NERD domain-containing protein</fullName>
    </recommendedName>
</protein>
<reference evidence="2 3" key="1">
    <citation type="submission" date="2020-08" db="EMBL/GenBank/DDBJ databases">
        <title>Genomic Encyclopedia of Type Strains, Phase IV (KMG-IV): sequencing the most valuable type-strain genomes for metagenomic binning, comparative biology and taxonomic classification.</title>
        <authorList>
            <person name="Goeker M."/>
        </authorList>
    </citation>
    <scope>NUCLEOTIDE SEQUENCE [LARGE SCALE GENOMIC DNA]</scope>
    <source>
        <strain evidence="2 3">DSM 19612</strain>
    </source>
</reference>